<dbReference type="Pfam" id="PF02604">
    <property type="entry name" value="PhdYeFM_antitox"/>
    <property type="match status" value="1"/>
</dbReference>
<evidence type="ECO:0000256" key="1">
    <source>
        <dbReference type="ARBA" id="ARBA00009981"/>
    </source>
</evidence>
<comment type="function">
    <text evidence="2">Antitoxin component of a type II toxin-antitoxin (TA) system.</text>
</comment>
<name>A0ABV0IH53_9MICC</name>
<dbReference type="Gene3D" id="3.40.1620.10">
    <property type="entry name" value="YefM-like domain"/>
    <property type="match status" value="1"/>
</dbReference>
<dbReference type="EMBL" id="JBDXMX010000003">
    <property type="protein sequence ID" value="MEO9247491.1"/>
    <property type="molecule type" value="Genomic_DNA"/>
</dbReference>
<comment type="caution">
    <text evidence="3">The sequence shown here is derived from an EMBL/GenBank/DDBJ whole genome shotgun (WGS) entry which is preliminary data.</text>
</comment>
<evidence type="ECO:0000313" key="3">
    <source>
        <dbReference type="EMBL" id="MEO9247491.1"/>
    </source>
</evidence>
<gene>
    <name evidence="3" type="ORF">ABDK96_07350</name>
</gene>
<dbReference type="Proteomes" id="UP001484097">
    <property type="component" value="Unassembled WGS sequence"/>
</dbReference>
<sequence length="78" mass="8715">MAGVSIRDLRNRSAEVLRRVERGESLTVTRDGQAVATVIPLPRRASRVEELIARRQNLPAVDSSALRRDIDDLIDPQP</sequence>
<dbReference type="PANTHER" id="PTHR35377:SF5">
    <property type="entry name" value="ANTITOXIN VAPB46"/>
    <property type="match status" value="1"/>
</dbReference>
<keyword evidence="4" id="KW-1185">Reference proteome</keyword>
<dbReference type="RefSeq" id="WP_347920138.1">
    <property type="nucleotide sequence ID" value="NZ_JBDXMX010000003.1"/>
</dbReference>
<dbReference type="InterPro" id="IPR006442">
    <property type="entry name" value="Antitoxin_Phd/YefM"/>
</dbReference>
<dbReference type="NCBIfam" id="TIGR01552">
    <property type="entry name" value="phd_fam"/>
    <property type="match status" value="1"/>
</dbReference>
<reference evidence="3 4" key="1">
    <citation type="submission" date="2024-05" db="EMBL/GenBank/DDBJ databases">
        <authorList>
            <person name="Yi C."/>
        </authorList>
    </citation>
    <scope>NUCLEOTIDE SEQUENCE [LARGE SCALE GENOMIC DNA]</scope>
    <source>
        <strain evidence="3 4">XS13</strain>
    </source>
</reference>
<accession>A0ABV0IH53</accession>
<dbReference type="SUPFAM" id="SSF143120">
    <property type="entry name" value="YefM-like"/>
    <property type="match status" value="1"/>
</dbReference>
<evidence type="ECO:0000313" key="4">
    <source>
        <dbReference type="Proteomes" id="UP001484097"/>
    </source>
</evidence>
<dbReference type="InterPro" id="IPR051416">
    <property type="entry name" value="phD-YefM_TA_antitoxins"/>
</dbReference>
<dbReference type="PANTHER" id="PTHR35377">
    <property type="entry name" value="ANTITOXIN VAPB49-RELATED-RELATED"/>
    <property type="match status" value="1"/>
</dbReference>
<dbReference type="InterPro" id="IPR036165">
    <property type="entry name" value="YefM-like_sf"/>
</dbReference>
<evidence type="ECO:0000256" key="2">
    <source>
        <dbReference type="RuleBase" id="RU362080"/>
    </source>
</evidence>
<protein>
    <recommendedName>
        <fullName evidence="2">Antitoxin</fullName>
    </recommendedName>
</protein>
<organism evidence="3 4">
    <name type="scientific">Citricoccus nitrophenolicus</name>
    <dbReference type="NCBI Taxonomy" id="863575"/>
    <lineage>
        <taxon>Bacteria</taxon>
        <taxon>Bacillati</taxon>
        <taxon>Actinomycetota</taxon>
        <taxon>Actinomycetes</taxon>
        <taxon>Micrococcales</taxon>
        <taxon>Micrococcaceae</taxon>
        <taxon>Citricoccus</taxon>
    </lineage>
</organism>
<proteinExistence type="inferred from homology"/>
<comment type="similarity">
    <text evidence="1 2">Belongs to the phD/YefM antitoxin family.</text>
</comment>